<gene>
    <name evidence="3" type="ORF">LY71_105153</name>
</gene>
<proteinExistence type="predicted"/>
<name>A0A2T0TVL8_9ACTN</name>
<evidence type="ECO:0000313" key="4">
    <source>
        <dbReference type="Proteomes" id="UP000239210"/>
    </source>
</evidence>
<dbReference type="PANTHER" id="PTHR33608:SF6">
    <property type="entry name" value="BLL2464 PROTEIN"/>
    <property type="match status" value="1"/>
</dbReference>
<evidence type="ECO:0000313" key="3">
    <source>
        <dbReference type="EMBL" id="PRY49709.1"/>
    </source>
</evidence>
<sequence length="349" mass="36994">MIRRRGRSRAAADPAPPADGGGPATGTATAPTPGSGVAPGAGDDGAPPHFGEGPADILLQRLELTVRRRLDGLLQGDHLGLVPGSGSEAGDSRTYHPGDDVRRMDWPVTARTQVPHVRETIADRELETWAVVDLSASLDFGTGLCDKRDLAIAGLAAVSHLTVRGGNRLGAVVTTGERVDRYPAQAGRLAADRLLRAVVATPRATSGRRGDLAAALETLRRPPRRRGLVVVVSDFLGDTDWERPLRGLGARHELLGIEVVDPRELELPDVGLLTVVDPESGQTLEVPTGDAEFRARFAAGAAEQRRAVAAGLRRAGAGHLQLRTDRDWLMDVVRFVADRRRAGSGGASR</sequence>
<feature type="region of interest" description="Disordered" evidence="1">
    <location>
        <begin position="77"/>
        <end position="102"/>
    </location>
</feature>
<dbReference type="AlphaFoldDB" id="A0A2T0TVL8"/>
<keyword evidence="4" id="KW-1185">Reference proteome</keyword>
<accession>A0A2T0TVL8</accession>
<dbReference type="RefSeq" id="WP_245887783.1">
    <property type="nucleotide sequence ID" value="NZ_PVTG01000005.1"/>
</dbReference>
<comment type="caution">
    <text evidence="3">The sequence shown here is derived from an EMBL/GenBank/DDBJ whole genome shotgun (WGS) entry which is preliminary data.</text>
</comment>
<organism evidence="3 4">
    <name type="scientific">Geodermatophilus tzadiensis</name>
    <dbReference type="NCBI Taxonomy" id="1137988"/>
    <lineage>
        <taxon>Bacteria</taxon>
        <taxon>Bacillati</taxon>
        <taxon>Actinomycetota</taxon>
        <taxon>Actinomycetes</taxon>
        <taxon>Geodermatophilales</taxon>
        <taxon>Geodermatophilaceae</taxon>
        <taxon>Geodermatophilus</taxon>
    </lineage>
</organism>
<feature type="compositionally biased region" description="Low complexity" evidence="1">
    <location>
        <begin position="25"/>
        <end position="36"/>
    </location>
</feature>
<evidence type="ECO:0000256" key="1">
    <source>
        <dbReference type="SAM" id="MobiDB-lite"/>
    </source>
</evidence>
<feature type="compositionally biased region" description="Basic and acidic residues" evidence="1">
    <location>
        <begin position="90"/>
        <end position="102"/>
    </location>
</feature>
<dbReference type="Pfam" id="PF01882">
    <property type="entry name" value="DUF58"/>
    <property type="match status" value="1"/>
</dbReference>
<feature type="region of interest" description="Disordered" evidence="1">
    <location>
        <begin position="1"/>
        <end position="54"/>
    </location>
</feature>
<feature type="domain" description="DUF58" evidence="2">
    <location>
        <begin position="91"/>
        <end position="306"/>
    </location>
</feature>
<evidence type="ECO:0000259" key="2">
    <source>
        <dbReference type="Pfam" id="PF01882"/>
    </source>
</evidence>
<dbReference type="EMBL" id="PVTG01000005">
    <property type="protein sequence ID" value="PRY49709.1"/>
    <property type="molecule type" value="Genomic_DNA"/>
</dbReference>
<reference evidence="3 4" key="1">
    <citation type="submission" date="2018-03" db="EMBL/GenBank/DDBJ databases">
        <title>Genomic Encyclopedia of Archaeal and Bacterial Type Strains, Phase II (KMG-II): from individual species to whole genera.</title>
        <authorList>
            <person name="Goeker M."/>
        </authorList>
    </citation>
    <scope>NUCLEOTIDE SEQUENCE [LARGE SCALE GENOMIC DNA]</scope>
    <source>
        <strain evidence="3 4">DSM 45416</strain>
    </source>
</reference>
<dbReference type="PANTHER" id="PTHR33608">
    <property type="entry name" value="BLL2464 PROTEIN"/>
    <property type="match status" value="1"/>
</dbReference>
<protein>
    <submittedName>
        <fullName evidence="3">Uncharacterized protein DUF58</fullName>
    </submittedName>
</protein>
<dbReference type="Proteomes" id="UP000239210">
    <property type="component" value="Unassembled WGS sequence"/>
</dbReference>
<dbReference type="InterPro" id="IPR002881">
    <property type="entry name" value="DUF58"/>
</dbReference>